<dbReference type="Pfam" id="PF00561">
    <property type="entry name" value="Abhydrolase_1"/>
    <property type="match status" value="1"/>
</dbReference>
<dbReference type="KEGG" id="dsl:Dacsa_0650"/>
<reference evidence="2" key="1">
    <citation type="submission" date="2012-04" db="EMBL/GenBank/DDBJ databases">
        <title>Finished genome of Dactylococcopsis salina PCC 8305.</title>
        <authorList>
            <consortium name="US DOE Joint Genome Institute"/>
            <person name="Gugger M."/>
            <person name="Coursin T."/>
            <person name="Rippka R."/>
            <person name="Tandeau De Marsac N."/>
            <person name="Huntemann M."/>
            <person name="Wei C.-L."/>
            <person name="Han J."/>
            <person name="Detter J.C."/>
            <person name="Han C."/>
            <person name="Tapia R."/>
            <person name="Daligault H."/>
            <person name="Chen A."/>
            <person name="Krypides N."/>
            <person name="Mavromatis K."/>
            <person name="Markowitz V."/>
            <person name="Szeto E."/>
            <person name="Ivanova N."/>
            <person name="Ovchinnikova G."/>
            <person name="Pagani I."/>
            <person name="Pati A."/>
            <person name="Goodwin L."/>
            <person name="Peters L."/>
            <person name="Pitluck S."/>
            <person name="Woyke T."/>
            <person name="Kerfeld C."/>
        </authorList>
    </citation>
    <scope>NUCLEOTIDE SEQUENCE [LARGE SCALE GENOMIC DNA]</scope>
    <source>
        <strain evidence="2">PCC 8305</strain>
    </source>
</reference>
<dbReference type="PANTHER" id="PTHR43689:SF8">
    <property type="entry name" value="ALPHA_BETA-HYDROLASES SUPERFAMILY PROTEIN"/>
    <property type="match status" value="1"/>
</dbReference>
<dbReference type="eggNOG" id="COG2267">
    <property type="taxonomic scope" value="Bacteria"/>
</dbReference>
<organism evidence="2 3">
    <name type="scientific">Dactylococcopsis salina (strain PCC 8305)</name>
    <name type="common">Myxobactron salinum</name>
    <dbReference type="NCBI Taxonomy" id="13035"/>
    <lineage>
        <taxon>Bacteria</taxon>
        <taxon>Bacillati</taxon>
        <taxon>Cyanobacteriota</taxon>
        <taxon>Cyanophyceae</taxon>
        <taxon>Nodosilineales</taxon>
        <taxon>Cymatolegaceae</taxon>
        <taxon>Dactylococcopsis</taxon>
    </lineage>
</organism>
<evidence type="ECO:0000313" key="3">
    <source>
        <dbReference type="Proteomes" id="UP000010482"/>
    </source>
</evidence>
<dbReference type="PRINTS" id="PR00111">
    <property type="entry name" value="ABHYDROLASE"/>
</dbReference>
<proteinExistence type="predicted"/>
<name>K9YSD1_DACS8</name>
<evidence type="ECO:0000259" key="1">
    <source>
        <dbReference type="Pfam" id="PF00561"/>
    </source>
</evidence>
<dbReference type="AlphaFoldDB" id="K9YSD1"/>
<sequence>MKSWWQNTFPEGLKMLPVHSPEGEVHHLAYGEKGEGHPIIFLHGIGSWSYSWRRLIPILAQQYRVIAFDATGHGFSDKPSRWNITQLQQELSQIIDALCDEPATVIAQSLGGLVSLATAIDDPQYLSRLVLVNAAVFPEELPSVGMRFLAQVPLGIVREFDHSRLVKPLAPVVREIVRFARREVVTNPEMSRYEDVYALTYPFIENPGAIAHFTQTLQQAALEIDCIEKQQPNLITYVQNHLKDVTCPTLILWGDRDRWFPLSHGEKLQHHLPNSRLEILENCGHDAIACASEQIEKRVINFLQEETTVTPSHP</sequence>
<dbReference type="GO" id="GO:0016787">
    <property type="term" value="F:hydrolase activity"/>
    <property type="evidence" value="ECO:0007669"/>
    <property type="project" value="UniProtKB-KW"/>
</dbReference>
<dbReference type="Proteomes" id="UP000010482">
    <property type="component" value="Chromosome"/>
</dbReference>
<gene>
    <name evidence="2" type="ORF">Dacsa_0650</name>
</gene>
<feature type="domain" description="AB hydrolase-1" evidence="1">
    <location>
        <begin position="38"/>
        <end position="287"/>
    </location>
</feature>
<keyword evidence="2" id="KW-0378">Hydrolase</keyword>
<dbReference type="InterPro" id="IPR000073">
    <property type="entry name" value="AB_hydrolase_1"/>
</dbReference>
<dbReference type="RefSeq" id="WP_015228429.1">
    <property type="nucleotide sequence ID" value="NC_019780.1"/>
</dbReference>
<dbReference type="STRING" id="13035.Dacsa_0650"/>
<protein>
    <submittedName>
        <fullName evidence="2">Hydrolase or acyltransferase of alpha/beta superfamily</fullName>
    </submittedName>
</protein>
<dbReference type="InterPro" id="IPR029058">
    <property type="entry name" value="AB_hydrolase_fold"/>
</dbReference>
<keyword evidence="3" id="KW-1185">Reference proteome</keyword>
<evidence type="ECO:0000313" key="2">
    <source>
        <dbReference type="EMBL" id="AFZ49417.1"/>
    </source>
</evidence>
<dbReference type="EMBL" id="CP003944">
    <property type="protein sequence ID" value="AFZ49417.1"/>
    <property type="molecule type" value="Genomic_DNA"/>
</dbReference>
<dbReference type="Gene3D" id="3.40.50.1820">
    <property type="entry name" value="alpha/beta hydrolase"/>
    <property type="match status" value="1"/>
</dbReference>
<keyword evidence="2" id="KW-0012">Acyltransferase</keyword>
<accession>K9YSD1</accession>
<dbReference type="GO" id="GO:0016746">
    <property type="term" value="F:acyltransferase activity"/>
    <property type="evidence" value="ECO:0007669"/>
    <property type="project" value="UniProtKB-KW"/>
</dbReference>
<dbReference type="HOGENOM" id="CLU_020336_13_2_3"/>
<keyword evidence="2" id="KW-0808">Transferase</keyword>
<dbReference type="PANTHER" id="PTHR43689">
    <property type="entry name" value="HYDROLASE"/>
    <property type="match status" value="1"/>
</dbReference>
<dbReference type="OrthoDB" id="9797695at2"/>
<dbReference type="SUPFAM" id="SSF53474">
    <property type="entry name" value="alpha/beta-Hydrolases"/>
    <property type="match status" value="1"/>
</dbReference>